<proteinExistence type="inferred from homology"/>
<keyword evidence="3" id="KW-0479">Metal-binding</keyword>
<dbReference type="Pfam" id="PF13531">
    <property type="entry name" value="SBP_bac_11"/>
    <property type="match status" value="1"/>
</dbReference>
<evidence type="ECO:0000313" key="7">
    <source>
        <dbReference type="EMBL" id="WOS95678.1"/>
    </source>
</evidence>
<sequence length="281" mass="32336">MSFINKRQSIILFVLMSVTFVLVACQNNSSSNKEEPPSKDKTVEEKEEEKVKTIEPEVVTIYVRENLQEPFEEIAKNFQESHEDIILDVKYLKNDEMIDETINNDKNAIVFTTEDIVNEMIDEKLIEHKDTGVGMMDELVLFTKVDSPDIQKTSDIDEDTRIAILNPELYEEGELSKKVFEDDEFKDVSTTDNLILGDSVDDVKQDIANNNASVGVLYLSEVETDEDYHVLKRLPRNIVEPYIYKVGIIKKEELESSTRTVYSYLLSNDSLDVFSEYGYII</sequence>
<dbReference type="RefSeq" id="WP_102167057.1">
    <property type="nucleotide sequence ID" value="NZ_CP136964.1"/>
</dbReference>
<name>A0AAF1BR38_9STAP</name>
<dbReference type="Gene3D" id="3.40.190.10">
    <property type="entry name" value="Periplasmic binding protein-like II"/>
    <property type="match status" value="2"/>
</dbReference>
<feature type="region of interest" description="Disordered" evidence="5">
    <location>
        <begin position="28"/>
        <end position="49"/>
    </location>
</feature>
<dbReference type="AlphaFoldDB" id="A0AAF1BR38"/>
<comment type="similarity">
    <text evidence="1">Belongs to the bacterial solute-binding protein ModA family.</text>
</comment>
<dbReference type="NCBIfam" id="TIGR01256">
    <property type="entry name" value="modA"/>
    <property type="match status" value="1"/>
</dbReference>
<gene>
    <name evidence="7" type="primary">modA</name>
    <name evidence="7" type="ORF">CJ229_006170</name>
</gene>
<dbReference type="PANTHER" id="PTHR30632:SF16">
    <property type="entry name" value="MOLYBDATE_TUNGSTATE-BINDING PROTEIN WTPA"/>
    <property type="match status" value="1"/>
</dbReference>
<dbReference type="InterPro" id="IPR050682">
    <property type="entry name" value="ModA/WtpA"/>
</dbReference>
<dbReference type="PANTHER" id="PTHR30632">
    <property type="entry name" value="MOLYBDATE-BINDING PERIPLASMIC PROTEIN"/>
    <property type="match status" value="1"/>
</dbReference>
<reference evidence="8" key="1">
    <citation type="submission" date="2017-09" db="EMBL/GenBank/DDBJ databases">
        <title>Bacterial strain isolated from the female urinary microbiota.</title>
        <authorList>
            <person name="Thomas-White K."/>
            <person name="Kumar N."/>
            <person name="Forster S."/>
            <person name="Putonti C."/>
            <person name="Lawley T."/>
            <person name="Wolfe A.J."/>
        </authorList>
    </citation>
    <scope>NUCLEOTIDE SEQUENCE [LARGE SCALE GENOMIC DNA]</scope>
    <source>
        <strain evidence="8">UMB0959</strain>
    </source>
</reference>
<organism evidence="7 8">
    <name type="scientific">Nosocomiicoccus massiliensis</name>
    <dbReference type="NCBI Taxonomy" id="1232430"/>
    <lineage>
        <taxon>Bacteria</taxon>
        <taxon>Bacillati</taxon>
        <taxon>Bacillota</taxon>
        <taxon>Bacilli</taxon>
        <taxon>Bacillales</taxon>
        <taxon>Staphylococcaceae</taxon>
        <taxon>Nosocomiicoccus</taxon>
    </lineage>
</organism>
<protein>
    <submittedName>
        <fullName evidence="7">Molybdate ABC transporter substrate-binding protein</fullName>
    </submittedName>
</protein>
<feature type="signal peptide" evidence="6">
    <location>
        <begin position="1"/>
        <end position="24"/>
    </location>
</feature>
<keyword evidence="8" id="KW-1185">Reference proteome</keyword>
<dbReference type="Proteomes" id="UP000243626">
    <property type="component" value="Chromosome"/>
</dbReference>
<evidence type="ECO:0000256" key="2">
    <source>
        <dbReference type="ARBA" id="ARBA00009438"/>
    </source>
</evidence>
<dbReference type="GO" id="GO:0046872">
    <property type="term" value="F:metal ion binding"/>
    <property type="evidence" value="ECO:0007669"/>
    <property type="project" value="UniProtKB-KW"/>
</dbReference>
<evidence type="ECO:0000256" key="6">
    <source>
        <dbReference type="SAM" id="SignalP"/>
    </source>
</evidence>
<feature type="chain" id="PRO_5042095147" evidence="6">
    <location>
        <begin position="25"/>
        <end position="281"/>
    </location>
</feature>
<evidence type="ECO:0000256" key="4">
    <source>
        <dbReference type="ARBA" id="ARBA00022729"/>
    </source>
</evidence>
<evidence type="ECO:0000256" key="1">
    <source>
        <dbReference type="ARBA" id="ARBA00009175"/>
    </source>
</evidence>
<dbReference type="InterPro" id="IPR005950">
    <property type="entry name" value="ModA"/>
</dbReference>
<dbReference type="SUPFAM" id="SSF53850">
    <property type="entry name" value="Periplasmic binding protein-like II"/>
    <property type="match status" value="1"/>
</dbReference>
<evidence type="ECO:0000256" key="3">
    <source>
        <dbReference type="ARBA" id="ARBA00022723"/>
    </source>
</evidence>
<keyword evidence="4 6" id="KW-0732">Signal</keyword>
<dbReference type="GO" id="GO:0030973">
    <property type="term" value="F:molybdate ion binding"/>
    <property type="evidence" value="ECO:0007669"/>
    <property type="project" value="TreeGrafter"/>
</dbReference>
<dbReference type="GO" id="GO:0015689">
    <property type="term" value="P:molybdate ion transport"/>
    <property type="evidence" value="ECO:0007669"/>
    <property type="project" value="InterPro"/>
</dbReference>
<dbReference type="PROSITE" id="PS51257">
    <property type="entry name" value="PROKAR_LIPOPROTEIN"/>
    <property type="match status" value="1"/>
</dbReference>
<comment type="similarity">
    <text evidence="2">Belongs to the bacterial solute-binding protein 1 family. WtpA subfamily.</text>
</comment>
<evidence type="ECO:0000256" key="5">
    <source>
        <dbReference type="SAM" id="MobiDB-lite"/>
    </source>
</evidence>
<accession>A0AAF1BR38</accession>
<dbReference type="EMBL" id="CP136964">
    <property type="protein sequence ID" value="WOS95678.1"/>
    <property type="molecule type" value="Genomic_DNA"/>
</dbReference>
<feature type="compositionally biased region" description="Basic and acidic residues" evidence="5">
    <location>
        <begin position="32"/>
        <end position="49"/>
    </location>
</feature>
<dbReference type="KEGG" id="nmy:CJ229_006170"/>
<evidence type="ECO:0000313" key="8">
    <source>
        <dbReference type="Proteomes" id="UP000243626"/>
    </source>
</evidence>